<dbReference type="FunFam" id="3.20.20.150:FF:000003">
    <property type="entry name" value="L-ribulose-5-phosphate 3-epimerase UlaE"/>
    <property type="match status" value="1"/>
</dbReference>
<dbReference type="EMBL" id="AAKUOT010000033">
    <property type="protein sequence ID" value="ECV8762341.1"/>
    <property type="molecule type" value="Genomic_DNA"/>
</dbReference>
<evidence type="ECO:0000313" key="21">
    <source>
        <dbReference type="EMBL" id="HAB0971262.1"/>
    </source>
</evidence>
<dbReference type="RefSeq" id="WP_001244031.1">
    <property type="nucleotide sequence ID" value="NZ_AP023291.1"/>
</dbReference>
<evidence type="ECO:0000313" key="13">
    <source>
        <dbReference type="EMBL" id="ECE0294602.1"/>
    </source>
</evidence>
<evidence type="ECO:0000313" key="7">
    <source>
        <dbReference type="EMBL" id="AKH09305.1"/>
    </source>
</evidence>
<dbReference type="SUPFAM" id="SSF51658">
    <property type="entry name" value="Xylose isomerase-like"/>
    <property type="match status" value="1"/>
</dbReference>
<evidence type="ECO:0000313" key="20">
    <source>
        <dbReference type="EMBL" id="EDI6667377.1"/>
    </source>
</evidence>
<dbReference type="CDD" id="cd00019">
    <property type="entry name" value="AP2Ec"/>
    <property type="match status" value="1"/>
</dbReference>
<reference evidence="7 25" key="2">
    <citation type="journal article" date="2015" name="Genome Announc.">
        <title>Complete Genome Sequencing of a Multidrug-Resistant and Human-Invasive Salmonella enterica Serovar Typhimurium Strain of the Emerging Sequence Type 213 Genotype.</title>
        <authorList>
            <person name="Calva E."/>
            <person name="Silva C."/>
            <person name="Zaidi M.B."/>
            <person name="Sanchez-Flores A."/>
            <person name="Estrada K."/>
            <person name="Silva G.G."/>
            <person name="Soto-Jimenez L.M."/>
            <person name="Wiesner M."/>
            <person name="Fernandez-Mora M."/>
            <person name="Edwards R.A."/>
            <person name="Vinuesa P."/>
        </authorList>
    </citation>
    <scope>NUCLEOTIDE SEQUENCE [LARGE SCALE GENOMIC DNA]</scope>
    <source>
        <strain evidence="7 25">YU39</strain>
    </source>
</reference>
<evidence type="ECO:0000313" key="18">
    <source>
        <dbReference type="EMBL" id="ECY5341718.1"/>
    </source>
</evidence>
<dbReference type="GO" id="GO:0034015">
    <property type="term" value="F:L-ribulose-5-phosphate 3-epimerase activity"/>
    <property type="evidence" value="ECO:0007669"/>
    <property type="project" value="UniProtKB-EC"/>
</dbReference>
<evidence type="ECO:0000313" key="9">
    <source>
        <dbReference type="EMBL" id="EBW3630421.1"/>
    </source>
</evidence>
<sequence length="286" mass="32416">MRNHPLGIYEKALAKDLSWPERLVLAKSCGFDFVEMSVDETDERLSRLEWTPAQRASLVNAMLESGVAIPSMCLSAHRRFPFGSRDEAVRQRAREIMTKAIRLARDLGIRTIQLAGYDVYYEEHDEGTQQRFAEGLAWAVEQAAAAQVMLAVEIMDTAFMNSISKWKKWDEMLSSPWFTVYPDVGNLSAWGNDVTAELKLGIDRIAAIHLKDTLPVTGDSPGQFRDVPFGEGCVDFVGIFKTLHELNYRGSFLIEMWTEKASEPVLEIIQARRWIESRMQEGGFTC</sequence>
<dbReference type="NCBIfam" id="NF009688">
    <property type="entry name" value="PRK13209.1"/>
    <property type="match status" value="1"/>
</dbReference>
<dbReference type="OMA" id="VTIPSMC"/>
<dbReference type="PANTHER" id="PTHR43489">
    <property type="entry name" value="ISOMERASE"/>
    <property type="match status" value="1"/>
</dbReference>
<dbReference type="EMBL" id="AAIKGB010000001">
    <property type="protein sequence ID" value="ECF1541780.1"/>
    <property type="molecule type" value="Genomic_DNA"/>
</dbReference>
<dbReference type="Proteomes" id="UP000839909">
    <property type="component" value="Unassembled WGS sequence"/>
</dbReference>
<evidence type="ECO:0000313" key="24">
    <source>
        <dbReference type="EMBL" id="MLP85556.1"/>
    </source>
</evidence>
<dbReference type="Proteomes" id="UP000839581">
    <property type="component" value="Unassembled WGS sequence"/>
</dbReference>
<dbReference type="Proteomes" id="UP000839617">
    <property type="component" value="Unassembled WGS sequence"/>
</dbReference>
<dbReference type="Proteomes" id="UP000885385">
    <property type="component" value="Unassembled WGS sequence"/>
</dbReference>
<keyword evidence="1 19" id="KW-0413">Isomerase</keyword>
<dbReference type="EMBL" id="AAHDPU010000008">
    <property type="protein sequence ID" value="EBU9272702.1"/>
    <property type="molecule type" value="Genomic_DNA"/>
</dbReference>
<evidence type="ECO:0000313" key="10">
    <source>
        <dbReference type="EMBL" id="EBW5462187.1"/>
    </source>
</evidence>
<dbReference type="EMBL" id="JYVU01000042">
    <property type="protein sequence ID" value="KTZ09662.1"/>
    <property type="molecule type" value="Genomic_DNA"/>
</dbReference>
<evidence type="ECO:0000313" key="11">
    <source>
        <dbReference type="EMBL" id="EBY1702529.1"/>
    </source>
</evidence>
<dbReference type="InterPro" id="IPR004560">
    <property type="entry name" value="L-Ru-5P_3-Epase"/>
</dbReference>
<dbReference type="InterPro" id="IPR013022">
    <property type="entry name" value="Xyl_isomerase-like_TIM-brl"/>
</dbReference>
<dbReference type="GO" id="GO:0006281">
    <property type="term" value="P:DNA repair"/>
    <property type="evidence" value="ECO:0007669"/>
    <property type="project" value="InterPro"/>
</dbReference>
<evidence type="ECO:0000313" key="26">
    <source>
        <dbReference type="Proteomes" id="UP000054461"/>
    </source>
</evidence>
<feature type="domain" description="Xylose isomerase-like TIM barrel" evidence="6">
    <location>
        <begin position="25"/>
        <end position="277"/>
    </location>
</feature>
<dbReference type="GO" id="GO:0003677">
    <property type="term" value="F:DNA binding"/>
    <property type="evidence" value="ECO:0007669"/>
    <property type="project" value="InterPro"/>
</dbReference>
<organism evidence="19">
    <name type="scientific">Salmonella typhimurium</name>
    <dbReference type="NCBI Taxonomy" id="90371"/>
    <lineage>
        <taxon>Bacteria</taxon>
        <taxon>Pseudomonadati</taxon>
        <taxon>Pseudomonadota</taxon>
        <taxon>Gammaproteobacteria</taxon>
        <taxon>Enterobacterales</taxon>
        <taxon>Enterobacteriaceae</taxon>
        <taxon>Salmonella</taxon>
    </lineage>
</organism>
<evidence type="ECO:0000313" key="15">
    <source>
        <dbReference type="EMBL" id="ECU8353907.1"/>
    </source>
</evidence>
<dbReference type="EMBL" id="AAHNIA010000018">
    <property type="protein sequence ID" value="EBY1702529.1"/>
    <property type="molecule type" value="Genomic_DNA"/>
</dbReference>
<evidence type="ECO:0000256" key="5">
    <source>
        <dbReference type="NCBIfam" id="TIGR00542"/>
    </source>
</evidence>
<reference evidence="21" key="3">
    <citation type="journal article" date="2018" name="Genome Biol.">
        <title>SKESA: strategic k-mer extension for scrupulous assemblies.</title>
        <authorList>
            <person name="Souvorov A."/>
            <person name="Agarwala R."/>
            <person name="Lipman D.J."/>
        </authorList>
    </citation>
    <scope>NUCLEOTIDE SEQUENCE</scope>
    <source>
        <strain evidence="21">Salmonella enterica</strain>
    </source>
</reference>
<dbReference type="GO" id="GO:0016861">
    <property type="term" value="F:intramolecular oxidoreductase activity, interconverting aldoses and ketoses"/>
    <property type="evidence" value="ECO:0007669"/>
    <property type="project" value="InterPro"/>
</dbReference>
<dbReference type="EMBL" id="AAHRYM010000003">
    <property type="protein sequence ID" value="EBZ6920136.1"/>
    <property type="molecule type" value="Genomic_DNA"/>
</dbReference>
<name>A0A0D6I5J9_SALTM</name>
<dbReference type="Proteomes" id="UP000839905">
    <property type="component" value="Unassembled WGS sequence"/>
</dbReference>
<evidence type="ECO:0000313" key="25">
    <source>
        <dbReference type="Proteomes" id="UP000034636"/>
    </source>
</evidence>
<dbReference type="Proteomes" id="UP000034636">
    <property type="component" value="Chromosome"/>
</dbReference>
<evidence type="ECO:0000313" key="8">
    <source>
        <dbReference type="EMBL" id="EBU9272702.1"/>
    </source>
</evidence>
<evidence type="ECO:0000313" key="14">
    <source>
        <dbReference type="EMBL" id="ECF1541780.1"/>
    </source>
</evidence>
<dbReference type="EMBL" id="AAHIDF010000031">
    <property type="protein sequence ID" value="EBW3630421.1"/>
    <property type="molecule type" value="Genomic_DNA"/>
</dbReference>
<dbReference type="EMBL" id="AAKVET010000005">
    <property type="protein sequence ID" value="ECW0640145.1"/>
    <property type="molecule type" value="Genomic_DNA"/>
</dbReference>
<evidence type="ECO:0000256" key="1">
    <source>
        <dbReference type="ARBA" id="ARBA00023235"/>
    </source>
</evidence>
<dbReference type="InterPro" id="IPR050417">
    <property type="entry name" value="Sugar_Epim/Isomerase"/>
</dbReference>
<dbReference type="EMBL" id="DAAFPQ010000007">
    <property type="protein sequence ID" value="HAB0971262.1"/>
    <property type="molecule type" value="Genomic_DNA"/>
</dbReference>
<dbReference type="EMBL" id="AALSPL010000012">
    <property type="protein sequence ID" value="EDC9550811.1"/>
    <property type="molecule type" value="Genomic_DNA"/>
</dbReference>
<reference evidence="21" key="7">
    <citation type="submission" date="2019-10" db="EMBL/GenBank/DDBJ databases">
        <authorList>
            <consortium name="NCBI Pathogen Detection Project"/>
        </authorList>
    </citation>
    <scope>NUCLEOTIDE SEQUENCE</scope>
    <source>
        <strain evidence="21">Salmonella enterica</strain>
    </source>
</reference>
<evidence type="ECO:0000256" key="3">
    <source>
        <dbReference type="ARBA" id="ARBA00060980"/>
    </source>
</evidence>
<evidence type="ECO:0000313" key="23">
    <source>
        <dbReference type="EMBL" id="MIT47303.1"/>
    </source>
</evidence>
<dbReference type="Proteomes" id="UP000885258">
    <property type="component" value="Unassembled WGS sequence"/>
</dbReference>
<dbReference type="Proteomes" id="UP000839908">
    <property type="component" value="Unassembled WGS sequence"/>
</dbReference>
<evidence type="ECO:0000256" key="2">
    <source>
        <dbReference type="ARBA" id="ARBA00051987"/>
    </source>
</evidence>
<dbReference type="EMBL" id="AAMLUT010000034">
    <property type="protein sequence ID" value="EDI6667377.1"/>
    <property type="molecule type" value="Genomic_DNA"/>
</dbReference>
<dbReference type="Gene3D" id="3.20.20.150">
    <property type="entry name" value="Divalent-metal-dependent TIM barrel enzymes"/>
    <property type="match status" value="1"/>
</dbReference>
<dbReference type="EMBL" id="AALDNI010000020">
    <property type="protein sequence ID" value="ECY5341718.1"/>
    <property type="molecule type" value="Genomic_DNA"/>
</dbReference>
<accession>A0A0F7DJS8</accession>
<dbReference type="Proteomes" id="UP000839907">
    <property type="component" value="Unassembled WGS sequence"/>
</dbReference>
<dbReference type="NCBIfam" id="NF009689">
    <property type="entry name" value="PRK13210.1"/>
    <property type="match status" value="1"/>
</dbReference>
<dbReference type="Pfam" id="PF01261">
    <property type="entry name" value="AP_endonuc_2"/>
    <property type="match status" value="1"/>
</dbReference>
<dbReference type="EMBL" id="CP011428">
    <property type="protein sequence ID" value="AKH09305.1"/>
    <property type="molecule type" value="Genomic_DNA"/>
</dbReference>
<proteinExistence type="inferred from homology"/>
<dbReference type="GO" id="GO:0019852">
    <property type="term" value="P:L-ascorbic acid metabolic process"/>
    <property type="evidence" value="ECO:0007669"/>
    <property type="project" value="TreeGrafter"/>
</dbReference>
<evidence type="ECO:0000313" key="19">
    <source>
        <dbReference type="EMBL" id="EDC9550811.1"/>
    </source>
</evidence>
<dbReference type="Proteomes" id="UP000839911">
    <property type="component" value="Unassembled WGS sequence"/>
</dbReference>
<gene>
    <name evidence="7" type="primary">sgbU</name>
    <name evidence="16" type="ORF">AAB27_15705</name>
    <name evidence="23" type="ORF">AU613_00115</name>
    <name evidence="18" type="ORF">AVC05_10750</name>
    <name evidence="15" type="ORF">B1P38_09950</name>
    <name evidence="19" type="ORF">BMU56_14310</name>
    <name evidence="13" type="ORF">CE70_05240</name>
    <name evidence="20" type="ORF">CFF59_19225</name>
    <name evidence="22" type="ORF">DD95_16825</name>
    <name evidence="8" type="ORF">DMO92_11630</name>
    <name evidence="9" type="ORF">DPF41_20400</name>
    <name evidence="10" type="ORF">DPS76_06940</name>
    <name evidence="24" type="ORF">DRM14_09525</name>
    <name evidence="11" type="ORF">DU071_11395</name>
    <name evidence="14" type="ORF">E0935_00725</name>
    <name evidence="12" type="ORF">EER35_03915</name>
    <name evidence="17" type="ORF">F3R12_09830</name>
    <name evidence="21" type="ORF">GB466_11890</name>
    <name evidence="7" type="ORF">SE14_03897</name>
</gene>
<dbReference type="Proteomes" id="UP000839914">
    <property type="component" value="Unassembled WGS sequence"/>
</dbReference>
<dbReference type="KEGG" id="seni:CY43_19080"/>
<evidence type="ECO:0000313" key="22">
    <source>
        <dbReference type="EMBL" id="KTZ09662.1"/>
    </source>
</evidence>
<reference evidence="11" key="5">
    <citation type="submission" date="2018-07" db="EMBL/GenBank/DDBJ databases">
        <authorList>
            <person name="Ashton P.M."/>
            <person name="Dallman T."/>
            <person name="Nair S."/>
            <person name="De Pinna E."/>
            <person name="Peters T."/>
            <person name="Grant K."/>
        </authorList>
    </citation>
    <scope>NUCLEOTIDE SEQUENCE [LARGE SCALE GENOMIC DNA]</scope>
    <source>
        <strain evidence="9">231108</strain>
        <strain evidence="14">265852</strain>
        <strain evidence="23">29290</strain>
        <strain evidence="11">356083</strain>
        <strain evidence="10">422529</strain>
        <strain evidence="24">425567</strain>
        <strain evidence="18">43916</strain>
        <strain evidence="8">488670</strain>
        <strain evidence="12">632340</strain>
        <strain evidence="16">86846</strain>
    </source>
</reference>
<evidence type="ECO:0000313" key="16">
    <source>
        <dbReference type="EMBL" id="ECV8762341.1"/>
    </source>
</evidence>
<dbReference type="EMBL" id="AAHIPE010000005">
    <property type="protein sequence ID" value="EBW5462187.1"/>
    <property type="molecule type" value="Genomic_DNA"/>
</dbReference>
<dbReference type="InterPro" id="IPR036237">
    <property type="entry name" value="Xyl_isomerase-like_sf"/>
</dbReference>
<dbReference type="Proteomes" id="UP000839616">
    <property type="component" value="Unassembled WGS sequence"/>
</dbReference>
<dbReference type="PATRIC" id="fig|59201.121.peg.3499"/>
<dbReference type="eggNOG" id="COG3623">
    <property type="taxonomic scope" value="Bacteria"/>
</dbReference>
<dbReference type="EMBL" id="RSUA01000001">
    <property type="protein sequence ID" value="MIT47303.1"/>
    <property type="molecule type" value="Genomic_DNA"/>
</dbReference>
<evidence type="ECO:0000259" key="6">
    <source>
        <dbReference type="Pfam" id="PF01261"/>
    </source>
</evidence>
<dbReference type="InterPro" id="IPR001719">
    <property type="entry name" value="AP_endonuc_2"/>
</dbReference>
<reference evidence="15" key="6">
    <citation type="submission" date="2018-08" db="EMBL/GenBank/DDBJ databases">
        <authorList>
            <consortium name="PulseNet: The National Subtyping Network for Foodborne Disease Surveillance"/>
            <person name="Tarr C.L."/>
            <person name="Trees E."/>
            <person name="Katz L.S."/>
            <person name="Carleton-Romer H.A."/>
            <person name="Stroika S."/>
            <person name="Kucerova Z."/>
            <person name="Roache K.F."/>
            <person name="Sabol A.L."/>
            <person name="Besser J."/>
            <person name="Gerner-Smidt P."/>
        </authorList>
    </citation>
    <scope>NUCLEOTIDE SEQUENCE [LARGE SCALE GENOMIC DNA]</scope>
    <source>
        <strain evidence="15">PNUSAS008736</strain>
        <strain evidence="20">PNUSAS016739</strain>
    </source>
</reference>
<evidence type="ECO:0000313" key="12">
    <source>
        <dbReference type="EMBL" id="EBZ6920136.1"/>
    </source>
</evidence>
<accession>A0A0M2J0H1</accession>
<dbReference type="EMBL" id="AAIGQE010000003">
    <property type="protein sequence ID" value="ECE0294602.1"/>
    <property type="molecule type" value="Genomic_DNA"/>
</dbReference>
<evidence type="ECO:0000313" key="27">
    <source>
        <dbReference type="Proteomes" id="UP000338496"/>
    </source>
</evidence>
<evidence type="ECO:0000256" key="4">
    <source>
        <dbReference type="ARBA" id="ARBA00066354"/>
    </source>
</evidence>
<dbReference type="Proteomes" id="UP000839595">
    <property type="component" value="Unassembled WGS sequence"/>
</dbReference>
<dbReference type="AlphaFoldDB" id="A0A0D6I5J9"/>
<dbReference type="EMBL" id="RVDJ01000007">
    <property type="protein sequence ID" value="MLP85556.1"/>
    <property type="molecule type" value="Genomic_DNA"/>
</dbReference>
<dbReference type="Proteomes" id="UP000338496">
    <property type="component" value="Unassembled WGS sequence"/>
</dbReference>
<dbReference type="Proteomes" id="UP000054461">
    <property type="component" value="Unassembled WGS sequence"/>
</dbReference>
<protein>
    <recommendedName>
        <fullName evidence="4 5">L-ribulose-5-phosphate 3-epimerase</fullName>
    </recommendedName>
</protein>
<dbReference type="Proteomes" id="UP000839915">
    <property type="component" value="Unassembled WGS sequence"/>
</dbReference>
<dbReference type="PANTHER" id="PTHR43489:SF1">
    <property type="entry name" value="L-RIBULOSE-5-PHOSPHATE 3-EPIMERASE SGBU-RELATED"/>
    <property type="match status" value="1"/>
</dbReference>
<reference evidence="22 26" key="1">
    <citation type="submission" date="2014-09" db="EMBL/GenBank/DDBJ databases">
        <title>Salmonella Genotype and Phenotype Association.</title>
        <authorList>
            <person name="Chen Y."/>
            <person name="Folster J."/>
            <person name="Ayers S."/>
            <person name="Kabera C."/>
            <person name="Li C."/>
            <person name="Mukherjee S."/>
            <person name="Lam C."/>
            <person name="Zhao S."/>
            <person name="McDermott P."/>
        </authorList>
    </citation>
    <scope>NUCLEOTIDE SEQUENCE [LARGE SCALE GENOMIC DNA]</scope>
    <source>
        <strain evidence="22 26">CVM N32045</strain>
    </source>
</reference>
<dbReference type="NCBIfam" id="TIGR00542">
    <property type="entry name" value="hxl6Piso_put"/>
    <property type="match status" value="1"/>
</dbReference>
<accession>A0A0D6I5J9</accession>
<dbReference type="GO" id="GO:0008270">
    <property type="term" value="F:zinc ion binding"/>
    <property type="evidence" value="ECO:0007669"/>
    <property type="project" value="InterPro"/>
</dbReference>
<comment type="catalytic activity">
    <reaction evidence="2">
        <text>L-ribulose 5-phosphate = L-xylulose 5-phosphate</text>
        <dbReference type="Rhea" id="RHEA:18497"/>
        <dbReference type="ChEBI" id="CHEBI:57829"/>
        <dbReference type="ChEBI" id="CHEBI:58226"/>
        <dbReference type="EC" id="5.1.3.22"/>
    </reaction>
</comment>
<comment type="similarity">
    <text evidence="3">Belongs to the L-ribulose-5-phosphate 3-epimerase family.</text>
</comment>
<reference evidence="19 27" key="4">
    <citation type="submission" date="2018-07" db="EMBL/GenBank/DDBJ databases">
        <authorList>
            <consortium name="GenomeTrakr network: Whole genome sequencing for foodborne pathogen traceback"/>
        </authorList>
    </citation>
    <scope>NUCLEOTIDE SEQUENCE</scope>
    <source>
        <strain evidence="17">AUSMDU00020735</strain>
        <strain evidence="19">FSIS1608264</strain>
        <strain evidence="13 27">VA_WGS-00080</strain>
    </source>
</reference>
<evidence type="ECO:0000313" key="17">
    <source>
        <dbReference type="EMBL" id="ECW0640145.1"/>
    </source>
</evidence>
<dbReference type="EMBL" id="AAKRET010000008">
    <property type="protein sequence ID" value="ECU8353907.1"/>
    <property type="molecule type" value="Genomic_DNA"/>
</dbReference>